<keyword evidence="3" id="KW-1185">Reference proteome</keyword>
<organism evidence="2 3">
    <name type="scientific">Aspergillus bombycis</name>
    <dbReference type="NCBI Taxonomy" id="109264"/>
    <lineage>
        <taxon>Eukaryota</taxon>
        <taxon>Fungi</taxon>
        <taxon>Dikarya</taxon>
        <taxon>Ascomycota</taxon>
        <taxon>Pezizomycotina</taxon>
        <taxon>Eurotiomycetes</taxon>
        <taxon>Eurotiomycetidae</taxon>
        <taxon>Eurotiales</taxon>
        <taxon>Aspergillaceae</taxon>
        <taxon>Aspergillus</taxon>
    </lineage>
</organism>
<name>A0A1F8A8V8_9EURO</name>
<accession>A0A1F8A8V8</accession>
<dbReference type="STRING" id="109264.A0A1F8A8V8"/>
<proteinExistence type="predicted"/>
<dbReference type="PANTHER" id="PTHR10091:SF0">
    <property type="entry name" value="GALACTOSE MUTAROTASE"/>
    <property type="match status" value="1"/>
</dbReference>
<dbReference type="Proteomes" id="UP000179179">
    <property type="component" value="Unassembled WGS sequence"/>
</dbReference>
<dbReference type="AlphaFoldDB" id="A0A1F8A8V8"/>
<dbReference type="Pfam" id="PF01263">
    <property type="entry name" value="Aldose_epim"/>
    <property type="match status" value="1"/>
</dbReference>
<feature type="transmembrane region" description="Helical" evidence="1">
    <location>
        <begin position="12"/>
        <end position="29"/>
    </location>
</feature>
<dbReference type="GO" id="GO:0004034">
    <property type="term" value="F:aldose 1-epimerase activity"/>
    <property type="evidence" value="ECO:0007669"/>
    <property type="project" value="TreeGrafter"/>
</dbReference>
<keyword evidence="1" id="KW-1133">Transmembrane helix</keyword>
<dbReference type="InterPro" id="IPR011013">
    <property type="entry name" value="Gal_mutarotase_sf_dom"/>
</dbReference>
<dbReference type="SUPFAM" id="SSF74650">
    <property type="entry name" value="Galactose mutarotase-like"/>
    <property type="match status" value="1"/>
</dbReference>
<dbReference type="PANTHER" id="PTHR10091">
    <property type="entry name" value="ALDOSE-1-EPIMERASE"/>
    <property type="match status" value="1"/>
</dbReference>
<dbReference type="Gene3D" id="2.70.98.10">
    <property type="match status" value="1"/>
</dbReference>
<dbReference type="EMBL" id="LYCR01000021">
    <property type="protein sequence ID" value="OGM47728.1"/>
    <property type="molecule type" value="Genomic_DNA"/>
</dbReference>
<reference evidence="2 3" key="1">
    <citation type="journal article" date="2016" name="Genome Biol. Evol.">
        <title>Draft genome sequence of an aflatoxigenic Aspergillus species, A. bombycis.</title>
        <authorList>
            <person name="Moore G.G."/>
            <person name="Mack B.M."/>
            <person name="Beltz S.B."/>
            <person name="Gilbert M.K."/>
        </authorList>
    </citation>
    <scope>NUCLEOTIDE SEQUENCE [LARGE SCALE GENOMIC DNA]</scope>
    <source>
        <strain evidence="3">NRRL 26010</strain>
    </source>
</reference>
<comment type="caution">
    <text evidence="2">The sequence shown here is derived from an EMBL/GenBank/DDBJ whole genome shotgun (WGS) entry which is preliminary data.</text>
</comment>
<dbReference type="GeneID" id="34447739"/>
<evidence type="ECO:0008006" key="4">
    <source>
        <dbReference type="Google" id="ProtNLM"/>
    </source>
</evidence>
<dbReference type="InterPro" id="IPR014718">
    <property type="entry name" value="GH-type_carb-bd"/>
</dbReference>
<evidence type="ECO:0000256" key="1">
    <source>
        <dbReference type="SAM" id="Phobius"/>
    </source>
</evidence>
<dbReference type="GO" id="GO:0030246">
    <property type="term" value="F:carbohydrate binding"/>
    <property type="evidence" value="ECO:0007669"/>
    <property type="project" value="InterPro"/>
</dbReference>
<evidence type="ECO:0000313" key="3">
    <source>
        <dbReference type="Proteomes" id="UP000179179"/>
    </source>
</evidence>
<dbReference type="InterPro" id="IPR008183">
    <property type="entry name" value="Aldose_1/G6P_1-epimerase"/>
</dbReference>
<evidence type="ECO:0000313" key="2">
    <source>
        <dbReference type="EMBL" id="OGM47728.1"/>
    </source>
</evidence>
<keyword evidence="1" id="KW-0812">Transmembrane</keyword>
<dbReference type="GO" id="GO:0006006">
    <property type="term" value="P:glucose metabolic process"/>
    <property type="evidence" value="ECO:0007669"/>
    <property type="project" value="TreeGrafter"/>
</dbReference>
<dbReference type="RefSeq" id="XP_022391445.1">
    <property type="nucleotide sequence ID" value="XM_022531479.1"/>
</dbReference>
<dbReference type="OrthoDB" id="274691at2759"/>
<protein>
    <recommendedName>
        <fullName evidence="4">Aldose 1-epimerase</fullName>
    </recommendedName>
</protein>
<dbReference type="GO" id="GO:0033499">
    <property type="term" value="P:galactose catabolic process via UDP-galactose, Leloir pathway"/>
    <property type="evidence" value="ECO:0007669"/>
    <property type="project" value="TreeGrafter"/>
</dbReference>
<gene>
    <name evidence="2" type="ORF">ABOM_004349</name>
</gene>
<keyword evidence="1" id="KW-0472">Membrane</keyword>
<sequence>MNAFEEEVERRYVWTICISIFVQIPLLWSHHSKLNVSGKNIVLNFLTEDYAKRNEPHFGETIGRVANRLKNATVCLNGRDYMLDKNDPANCIHGGFKGWEQQYFYPAQQKTHGRDAWRFSYTNKDSDGKFPETVEVTVWYTEYYKQDTRRKAMLEIEYEESARNMECEETAKHADNIYISSYFTLTGNKTIAGSKAQLYVRRYLPIDQTGIPNGTIKEFPDDITKQFELEETAPQINNCFVLKTTTDPKCLWIRASWIFNYLALSIAQIQTCIWRFSVRSQPFNSTLVTISM</sequence>